<protein>
    <submittedName>
        <fullName evidence="2">Uncharacterized protein</fullName>
    </submittedName>
</protein>
<name>A0A8H7GPF7_9ASCO</name>
<evidence type="ECO:0000313" key="2">
    <source>
        <dbReference type="EMBL" id="KAF8000677.1"/>
    </source>
</evidence>
<keyword evidence="3" id="KW-1185">Reference proteome</keyword>
<dbReference type="EMBL" id="JACBPP010000006">
    <property type="protein sequence ID" value="KAF8000677.1"/>
    <property type="molecule type" value="Genomic_DNA"/>
</dbReference>
<reference evidence="2" key="1">
    <citation type="submission" date="2020-10" db="EMBL/GenBank/DDBJ databases">
        <title>The Whole-Genome Sequence of Metschnikowia persimmonesis, a Novel Endophytic Yeast Species Isolated from Medicinal Plant Diospyros kaki Thumb.</title>
        <authorList>
            <person name="Rahmat E."/>
            <person name="Kang Y."/>
        </authorList>
    </citation>
    <scope>NUCLEOTIDE SEQUENCE</scope>
    <source>
        <strain evidence="2">KIOM G15050</strain>
    </source>
</reference>
<proteinExistence type="predicted"/>
<dbReference type="Proteomes" id="UP000649328">
    <property type="component" value="Unassembled WGS sequence"/>
</dbReference>
<gene>
    <name evidence="2" type="ORF">HF325_004466</name>
</gene>
<evidence type="ECO:0000256" key="1">
    <source>
        <dbReference type="SAM" id="MobiDB-lite"/>
    </source>
</evidence>
<comment type="caution">
    <text evidence="2">The sequence shown here is derived from an EMBL/GenBank/DDBJ whole genome shotgun (WGS) entry which is preliminary data.</text>
</comment>
<accession>A0A8H7GPF7</accession>
<organism evidence="2 3">
    <name type="scientific">Metschnikowia pulcherrima</name>
    <dbReference type="NCBI Taxonomy" id="27326"/>
    <lineage>
        <taxon>Eukaryota</taxon>
        <taxon>Fungi</taxon>
        <taxon>Dikarya</taxon>
        <taxon>Ascomycota</taxon>
        <taxon>Saccharomycotina</taxon>
        <taxon>Pichiomycetes</taxon>
        <taxon>Metschnikowiaceae</taxon>
        <taxon>Metschnikowia</taxon>
    </lineage>
</organism>
<dbReference type="AlphaFoldDB" id="A0A8H7GPF7"/>
<evidence type="ECO:0000313" key="3">
    <source>
        <dbReference type="Proteomes" id="UP000649328"/>
    </source>
</evidence>
<sequence length="121" mass="12923">MSKIPVPSADVVPEIGAPLAGNYNSDGEHESHIRTVSSAGLEPNAIDGTENHADIERHYTQRDADSLVGGQSVNIDSNNDEKETGLAPGHEFFGQKVFLFSLPFGGLSLIRSGFQVTIHPP</sequence>
<feature type="region of interest" description="Disordered" evidence="1">
    <location>
        <begin position="20"/>
        <end position="47"/>
    </location>
</feature>